<comment type="caution">
    <text evidence="5">The sequence shown here is derived from an EMBL/GenBank/DDBJ whole genome shotgun (WGS) entry which is preliminary data.</text>
</comment>
<evidence type="ECO:0000256" key="2">
    <source>
        <dbReference type="ARBA" id="ARBA00023125"/>
    </source>
</evidence>
<name>A0ABW2A5R3_9GAMM</name>
<dbReference type="GO" id="GO:0003677">
    <property type="term" value="F:DNA binding"/>
    <property type="evidence" value="ECO:0007669"/>
    <property type="project" value="UniProtKB-KW"/>
</dbReference>
<dbReference type="SMART" id="SM00354">
    <property type="entry name" value="HTH_LACI"/>
    <property type="match status" value="1"/>
</dbReference>
<dbReference type="Pfam" id="PF13377">
    <property type="entry name" value="Peripla_BP_3"/>
    <property type="match status" value="1"/>
</dbReference>
<proteinExistence type="predicted"/>
<protein>
    <submittedName>
        <fullName evidence="5">LacI family DNA-binding transcriptional regulator</fullName>
    </submittedName>
</protein>
<dbReference type="EMBL" id="JBHSWE010000001">
    <property type="protein sequence ID" value="MFC6672723.1"/>
    <property type="molecule type" value="Genomic_DNA"/>
</dbReference>
<dbReference type="InterPro" id="IPR028082">
    <property type="entry name" value="Peripla_BP_I"/>
</dbReference>
<keyword evidence="3" id="KW-0804">Transcription</keyword>
<dbReference type="Proteomes" id="UP001596422">
    <property type="component" value="Unassembled WGS sequence"/>
</dbReference>
<dbReference type="Gene3D" id="1.10.260.40">
    <property type="entry name" value="lambda repressor-like DNA-binding domains"/>
    <property type="match status" value="1"/>
</dbReference>
<dbReference type="Gene3D" id="3.40.50.2300">
    <property type="match status" value="2"/>
</dbReference>
<dbReference type="PROSITE" id="PS50932">
    <property type="entry name" value="HTH_LACI_2"/>
    <property type="match status" value="1"/>
</dbReference>
<dbReference type="InterPro" id="IPR000843">
    <property type="entry name" value="HTH_LacI"/>
</dbReference>
<dbReference type="PANTHER" id="PTHR30146:SF33">
    <property type="entry name" value="TRANSCRIPTIONAL REGULATOR"/>
    <property type="match status" value="1"/>
</dbReference>
<dbReference type="RefSeq" id="WP_379911143.1">
    <property type="nucleotide sequence ID" value="NZ_JBHSWE010000001.1"/>
</dbReference>
<keyword evidence="1" id="KW-0805">Transcription regulation</keyword>
<dbReference type="Pfam" id="PF00356">
    <property type="entry name" value="LacI"/>
    <property type="match status" value="1"/>
</dbReference>
<dbReference type="CDD" id="cd01575">
    <property type="entry name" value="PBP1_GntR"/>
    <property type="match status" value="1"/>
</dbReference>
<dbReference type="CDD" id="cd01392">
    <property type="entry name" value="HTH_LacI"/>
    <property type="match status" value="1"/>
</dbReference>
<feature type="domain" description="HTH lacI-type" evidence="4">
    <location>
        <begin position="10"/>
        <end position="64"/>
    </location>
</feature>
<evidence type="ECO:0000313" key="5">
    <source>
        <dbReference type="EMBL" id="MFC6672723.1"/>
    </source>
</evidence>
<evidence type="ECO:0000256" key="3">
    <source>
        <dbReference type="ARBA" id="ARBA00023163"/>
    </source>
</evidence>
<gene>
    <name evidence="5" type="ORF">ACFQDL_23595</name>
</gene>
<dbReference type="SUPFAM" id="SSF53822">
    <property type="entry name" value="Periplasmic binding protein-like I"/>
    <property type="match status" value="1"/>
</dbReference>
<keyword evidence="6" id="KW-1185">Reference proteome</keyword>
<dbReference type="InterPro" id="IPR010982">
    <property type="entry name" value="Lambda_DNA-bd_dom_sf"/>
</dbReference>
<evidence type="ECO:0000259" key="4">
    <source>
        <dbReference type="PROSITE" id="PS50932"/>
    </source>
</evidence>
<evidence type="ECO:0000313" key="6">
    <source>
        <dbReference type="Proteomes" id="UP001596422"/>
    </source>
</evidence>
<accession>A0ABW2A5R3</accession>
<dbReference type="SUPFAM" id="SSF47413">
    <property type="entry name" value="lambda repressor-like DNA-binding domains"/>
    <property type="match status" value="1"/>
</dbReference>
<sequence length="345" mass="37743">MTRESMRSRIKMENVAKAAGVSTMTVSRALKKDSPISEKTRARILKIIREMNYVPDLMAGGLSSMKSGFVALLLPSLNNLHFAQTVEALSETLARADLQILLGHTGYSLHKEEELIELMLGRRPEAIVLSYDGHTERARQLLEHSSVPIIEIWDLPDRPIQHTVGFSNFEAAHAMTSTLIRQGYRRLAFLGEADDTGTRGAARRRGFVAAMGAAGLSAHRLVRHKSPPVSIESGAEAAYILLDRYPDTDCIFCVSDPAAFGVLSTLKKTGRCVPKDIAVVGFGNFEVSRFADPPISTVAIDPKAIGRESGNLIADLLGINGKSPKAMDEYLHIPVQYGLEFRESS</sequence>
<reference evidence="6" key="1">
    <citation type="journal article" date="2019" name="Int. J. Syst. Evol. Microbiol.">
        <title>The Global Catalogue of Microorganisms (GCM) 10K type strain sequencing project: providing services to taxonomists for standard genome sequencing and annotation.</title>
        <authorList>
            <consortium name="The Broad Institute Genomics Platform"/>
            <consortium name="The Broad Institute Genome Sequencing Center for Infectious Disease"/>
            <person name="Wu L."/>
            <person name="Ma J."/>
        </authorList>
    </citation>
    <scope>NUCLEOTIDE SEQUENCE [LARGE SCALE GENOMIC DNA]</scope>
    <source>
        <strain evidence="6">NBRC 111756</strain>
    </source>
</reference>
<dbReference type="PANTHER" id="PTHR30146">
    <property type="entry name" value="LACI-RELATED TRANSCRIPTIONAL REPRESSOR"/>
    <property type="match status" value="1"/>
</dbReference>
<keyword evidence="2 5" id="KW-0238">DNA-binding</keyword>
<evidence type="ECO:0000256" key="1">
    <source>
        <dbReference type="ARBA" id="ARBA00023015"/>
    </source>
</evidence>
<dbReference type="InterPro" id="IPR046335">
    <property type="entry name" value="LacI/GalR-like_sensor"/>
</dbReference>
<organism evidence="5 6">
    <name type="scientific">Marinobacterium aestuariivivens</name>
    <dbReference type="NCBI Taxonomy" id="1698799"/>
    <lineage>
        <taxon>Bacteria</taxon>
        <taxon>Pseudomonadati</taxon>
        <taxon>Pseudomonadota</taxon>
        <taxon>Gammaproteobacteria</taxon>
        <taxon>Oceanospirillales</taxon>
        <taxon>Oceanospirillaceae</taxon>
        <taxon>Marinobacterium</taxon>
    </lineage>
</organism>